<feature type="domain" description="HTH tetR-type" evidence="3">
    <location>
        <begin position="4"/>
        <end position="64"/>
    </location>
</feature>
<name>A0A6G3WIN6_9ACTN</name>
<dbReference type="PANTHER" id="PTHR30055:SF146">
    <property type="entry name" value="HTH-TYPE TRANSCRIPTIONAL DUAL REGULATOR CECR"/>
    <property type="match status" value="1"/>
</dbReference>
<dbReference type="GO" id="GO:0003700">
    <property type="term" value="F:DNA-binding transcription factor activity"/>
    <property type="evidence" value="ECO:0007669"/>
    <property type="project" value="TreeGrafter"/>
</dbReference>
<sequence length="191" mass="20732">MSAAQRRAQILDIAMLEFSRTGLFGTPVDVIAKAAGVTQPYVFRLFGSKTKLFTECVRISFTQSTTRMLDAAEGLSGVNALVAMGNQYRSNLENNPDVLIQVQAFAACANDEVREAVRECYGDQWQQLAKRAGVDPVQMKIYMALGLLLNDLTMIGAKPGAGMDEQWVEDAYTVIDASVFAALGTLPDPDA</sequence>
<dbReference type="PROSITE" id="PS50977">
    <property type="entry name" value="HTH_TETR_2"/>
    <property type="match status" value="1"/>
</dbReference>
<protein>
    <submittedName>
        <fullName evidence="4">TetR/AcrR family transcriptional regulator</fullName>
    </submittedName>
</protein>
<evidence type="ECO:0000256" key="2">
    <source>
        <dbReference type="PROSITE-ProRule" id="PRU00335"/>
    </source>
</evidence>
<evidence type="ECO:0000313" key="4">
    <source>
        <dbReference type="EMBL" id="NEE05307.1"/>
    </source>
</evidence>
<dbReference type="InterPro" id="IPR009057">
    <property type="entry name" value="Homeodomain-like_sf"/>
</dbReference>
<dbReference type="AlphaFoldDB" id="A0A6G3WIN6"/>
<organism evidence="4">
    <name type="scientific">Streptomyces sp. SID7499</name>
    <dbReference type="NCBI Taxonomy" id="2706086"/>
    <lineage>
        <taxon>Bacteria</taxon>
        <taxon>Bacillati</taxon>
        <taxon>Actinomycetota</taxon>
        <taxon>Actinomycetes</taxon>
        <taxon>Kitasatosporales</taxon>
        <taxon>Streptomycetaceae</taxon>
        <taxon>Streptomyces</taxon>
    </lineage>
</organism>
<dbReference type="PANTHER" id="PTHR30055">
    <property type="entry name" value="HTH-TYPE TRANSCRIPTIONAL REGULATOR RUTR"/>
    <property type="match status" value="1"/>
</dbReference>
<gene>
    <name evidence="4" type="ORF">G3M58_02515</name>
</gene>
<accession>A0A6G3WIN6</accession>
<dbReference type="InterPro" id="IPR050109">
    <property type="entry name" value="HTH-type_TetR-like_transc_reg"/>
</dbReference>
<feature type="DNA-binding region" description="H-T-H motif" evidence="2">
    <location>
        <begin position="27"/>
        <end position="46"/>
    </location>
</feature>
<dbReference type="EMBL" id="JAAGMN010000291">
    <property type="protein sequence ID" value="NEE05307.1"/>
    <property type="molecule type" value="Genomic_DNA"/>
</dbReference>
<reference evidence="4" key="1">
    <citation type="submission" date="2020-01" db="EMBL/GenBank/DDBJ databases">
        <title>Insect and environment-associated Actinomycetes.</title>
        <authorList>
            <person name="Currrie C."/>
            <person name="Chevrette M."/>
            <person name="Carlson C."/>
            <person name="Stubbendieck R."/>
            <person name="Wendt-Pienkowski E."/>
        </authorList>
    </citation>
    <scope>NUCLEOTIDE SEQUENCE</scope>
    <source>
        <strain evidence="4">SID7499</strain>
    </source>
</reference>
<dbReference type="GO" id="GO:0000976">
    <property type="term" value="F:transcription cis-regulatory region binding"/>
    <property type="evidence" value="ECO:0007669"/>
    <property type="project" value="TreeGrafter"/>
</dbReference>
<dbReference type="Gene3D" id="1.10.357.10">
    <property type="entry name" value="Tetracycline Repressor, domain 2"/>
    <property type="match status" value="1"/>
</dbReference>
<dbReference type="InterPro" id="IPR001647">
    <property type="entry name" value="HTH_TetR"/>
</dbReference>
<comment type="caution">
    <text evidence="4">The sequence shown here is derived from an EMBL/GenBank/DDBJ whole genome shotgun (WGS) entry which is preliminary data.</text>
</comment>
<keyword evidence="1 2" id="KW-0238">DNA-binding</keyword>
<evidence type="ECO:0000256" key="1">
    <source>
        <dbReference type="ARBA" id="ARBA00023125"/>
    </source>
</evidence>
<dbReference type="Pfam" id="PF00440">
    <property type="entry name" value="TetR_N"/>
    <property type="match status" value="1"/>
</dbReference>
<proteinExistence type="predicted"/>
<evidence type="ECO:0000259" key="3">
    <source>
        <dbReference type="PROSITE" id="PS50977"/>
    </source>
</evidence>
<dbReference type="SUPFAM" id="SSF46689">
    <property type="entry name" value="Homeodomain-like"/>
    <property type="match status" value="1"/>
</dbReference>